<dbReference type="InterPro" id="IPR014044">
    <property type="entry name" value="CAP_dom"/>
</dbReference>
<gene>
    <name evidence="2" type="ORF">MNOR_LOCUS27244</name>
</gene>
<dbReference type="PRINTS" id="PR00838">
    <property type="entry name" value="V5ALLERGEN"/>
</dbReference>
<dbReference type="InterPro" id="IPR018244">
    <property type="entry name" value="Allrgn_V5/Tpx1_CS"/>
</dbReference>
<organism evidence="2 3">
    <name type="scientific">Meganyctiphanes norvegica</name>
    <name type="common">Northern krill</name>
    <name type="synonym">Thysanopoda norvegica</name>
    <dbReference type="NCBI Taxonomy" id="48144"/>
    <lineage>
        <taxon>Eukaryota</taxon>
        <taxon>Metazoa</taxon>
        <taxon>Ecdysozoa</taxon>
        <taxon>Arthropoda</taxon>
        <taxon>Crustacea</taxon>
        <taxon>Multicrustacea</taxon>
        <taxon>Malacostraca</taxon>
        <taxon>Eumalacostraca</taxon>
        <taxon>Eucarida</taxon>
        <taxon>Euphausiacea</taxon>
        <taxon>Euphausiidae</taxon>
        <taxon>Meganyctiphanes</taxon>
    </lineage>
</organism>
<reference evidence="2 3" key="1">
    <citation type="submission" date="2024-05" db="EMBL/GenBank/DDBJ databases">
        <authorList>
            <person name="Wallberg A."/>
        </authorList>
    </citation>
    <scope>NUCLEOTIDE SEQUENCE [LARGE SCALE GENOMIC DNA]</scope>
</reference>
<feature type="domain" description="SCP" evidence="1">
    <location>
        <begin position="53"/>
        <end position="214"/>
    </location>
</feature>
<comment type="caution">
    <text evidence="2">The sequence shown here is derived from an EMBL/GenBank/DDBJ whole genome shotgun (WGS) entry which is preliminary data.</text>
</comment>
<dbReference type="Proteomes" id="UP001497623">
    <property type="component" value="Unassembled WGS sequence"/>
</dbReference>
<dbReference type="PANTHER" id="PTHR10334">
    <property type="entry name" value="CYSTEINE-RICH SECRETORY PROTEIN-RELATED"/>
    <property type="match status" value="1"/>
</dbReference>
<dbReference type="InterPro" id="IPR002413">
    <property type="entry name" value="V5_allergen-like"/>
</dbReference>
<dbReference type="SMART" id="SM00198">
    <property type="entry name" value="SCP"/>
    <property type="match status" value="1"/>
</dbReference>
<dbReference type="CDD" id="cd05380">
    <property type="entry name" value="CAP_euk"/>
    <property type="match status" value="1"/>
</dbReference>
<dbReference type="Gene3D" id="3.40.33.10">
    <property type="entry name" value="CAP"/>
    <property type="match status" value="1"/>
</dbReference>
<dbReference type="Pfam" id="PF00188">
    <property type="entry name" value="CAP"/>
    <property type="match status" value="1"/>
</dbReference>
<dbReference type="PROSITE" id="PS01010">
    <property type="entry name" value="CRISP_2"/>
    <property type="match status" value="1"/>
</dbReference>
<dbReference type="PROSITE" id="PS01009">
    <property type="entry name" value="CRISP_1"/>
    <property type="match status" value="1"/>
</dbReference>
<dbReference type="SUPFAM" id="SSF55797">
    <property type="entry name" value="PR-1-like"/>
    <property type="match status" value="1"/>
</dbReference>
<feature type="non-terminal residue" evidence="2">
    <location>
        <position position="1"/>
    </location>
</feature>
<evidence type="ECO:0000259" key="1">
    <source>
        <dbReference type="SMART" id="SM00198"/>
    </source>
</evidence>
<evidence type="ECO:0000313" key="2">
    <source>
        <dbReference type="EMBL" id="CAL4133678.1"/>
    </source>
</evidence>
<keyword evidence="3" id="KW-1185">Reference proteome</keyword>
<dbReference type="GO" id="GO:0005576">
    <property type="term" value="C:extracellular region"/>
    <property type="evidence" value="ECO:0007669"/>
    <property type="project" value="InterPro"/>
</dbReference>
<name>A0AAV2RSW3_MEGNR</name>
<proteinExistence type="predicted"/>
<evidence type="ECO:0000313" key="3">
    <source>
        <dbReference type="Proteomes" id="UP001497623"/>
    </source>
</evidence>
<dbReference type="EMBL" id="CAXKWB010028338">
    <property type="protein sequence ID" value="CAL4133678.1"/>
    <property type="molecule type" value="Genomic_DNA"/>
</dbReference>
<accession>A0AAV2RSW3</accession>
<sequence length="242" mass="27397">VSRLFPLIPVTRQLPEEITMSIGWSFPLVLSALCVQQSAATCNALYSRGVSSEDINLIVHHHNWYKSRVASGQEGLGAPGPQPTGANMRQLEWDDELARKAQNHADQCIFGHDDRDNRRVSRFSVGQNLYTRSTSNFDSEVEWGRAIKEWYSEVKDFSPNSINPYQFNSGVGHYTQMVWADTYKIGCGYTFYKEGRWHKKLYTCNYGPAGNFLNQDMYRRGSSCSSCPRGTSCSNKYSGLCN</sequence>
<dbReference type="AlphaFoldDB" id="A0AAV2RSW3"/>
<dbReference type="PRINTS" id="PR00837">
    <property type="entry name" value="V5TPXLIKE"/>
</dbReference>
<protein>
    <recommendedName>
        <fullName evidence="1">SCP domain-containing protein</fullName>
    </recommendedName>
</protein>
<dbReference type="InterPro" id="IPR001283">
    <property type="entry name" value="CRISP-related"/>
</dbReference>
<dbReference type="InterPro" id="IPR035940">
    <property type="entry name" value="CAP_sf"/>
</dbReference>